<dbReference type="Pfam" id="PF17651">
    <property type="entry name" value="Raco_middle"/>
    <property type="match status" value="1"/>
</dbReference>
<dbReference type="InterPro" id="IPR027980">
    <property type="entry name" value="RACo_C"/>
</dbReference>
<dbReference type="InterPro" id="IPR012675">
    <property type="entry name" value="Beta-grasp_dom_sf"/>
</dbReference>
<dbReference type="Proteomes" id="UP000231019">
    <property type="component" value="Unassembled WGS sequence"/>
</dbReference>
<dbReference type="SUPFAM" id="SSF53067">
    <property type="entry name" value="Actin-like ATPase domain"/>
    <property type="match status" value="1"/>
</dbReference>
<dbReference type="InterPro" id="IPR041414">
    <property type="entry name" value="Raco-like_middle"/>
</dbReference>
<evidence type="ECO:0000313" key="3">
    <source>
        <dbReference type="Proteomes" id="UP000231019"/>
    </source>
</evidence>
<dbReference type="GO" id="GO:0051536">
    <property type="term" value="F:iron-sulfur cluster binding"/>
    <property type="evidence" value="ECO:0007669"/>
    <property type="project" value="InterPro"/>
</dbReference>
<protein>
    <submittedName>
        <fullName evidence="2">Ferredoxin</fullName>
    </submittedName>
</protein>
<dbReference type="InterPro" id="IPR042259">
    <property type="entry name" value="Raco-like_middle_sf"/>
</dbReference>
<dbReference type="Pfam" id="PF00111">
    <property type="entry name" value="Fer2"/>
    <property type="match status" value="1"/>
</dbReference>
<gene>
    <name evidence="2" type="ORF">COW36_03185</name>
</gene>
<dbReference type="AlphaFoldDB" id="A0A2M7G9P7"/>
<dbReference type="InterPro" id="IPR001041">
    <property type="entry name" value="2Fe-2S_ferredoxin-type"/>
</dbReference>
<dbReference type="Gene3D" id="3.10.20.30">
    <property type="match status" value="1"/>
</dbReference>
<reference evidence="2 3" key="1">
    <citation type="submission" date="2017-09" db="EMBL/GenBank/DDBJ databases">
        <title>Depth-based differentiation of microbial function through sediment-hosted aquifers and enrichment of novel symbionts in the deep terrestrial subsurface.</title>
        <authorList>
            <person name="Probst A.J."/>
            <person name="Ladd B."/>
            <person name="Jarett J.K."/>
            <person name="Geller-Mcgrath D.E."/>
            <person name="Sieber C.M."/>
            <person name="Emerson J.B."/>
            <person name="Anantharaman K."/>
            <person name="Thomas B.C."/>
            <person name="Malmstrom R."/>
            <person name="Stieglmeier M."/>
            <person name="Klingl A."/>
            <person name="Woyke T."/>
            <person name="Ryan C.M."/>
            <person name="Banfield J.F."/>
        </authorList>
    </citation>
    <scope>NUCLEOTIDE SEQUENCE [LARGE SCALE GENOMIC DNA]</scope>
    <source>
        <strain evidence="2">CG17_big_fil_post_rev_8_21_14_2_50_48_46</strain>
    </source>
</reference>
<dbReference type="PANTHER" id="PTHR42895:SF2">
    <property type="entry name" value="IRON-SULFUR CLUSTER PROTEIN"/>
    <property type="match status" value="1"/>
</dbReference>
<accession>A0A2M7G9P7</accession>
<dbReference type="PROSITE" id="PS51085">
    <property type="entry name" value="2FE2S_FER_2"/>
    <property type="match status" value="1"/>
</dbReference>
<evidence type="ECO:0000313" key="2">
    <source>
        <dbReference type="EMBL" id="PIW18860.1"/>
    </source>
</evidence>
<organism evidence="2 3">
    <name type="scientific">bacterium (Candidatus Blackallbacteria) CG17_big_fil_post_rev_8_21_14_2_50_48_46</name>
    <dbReference type="NCBI Taxonomy" id="2014261"/>
    <lineage>
        <taxon>Bacteria</taxon>
        <taxon>Candidatus Blackallbacteria</taxon>
    </lineage>
</organism>
<dbReference type="CDD" id="cd00207">
    <property type="entry name" value="fer2"/>
    <property type="match status" value="1"/>
</dbReference>
<comment type="caution">
    <text evidence="2">The sequence shown here is derived from an EMBL/GenBank/DDBJ whole genome shotgun (WGS) entry which is preliminary data.</text>
</comment>
<dbReference type="PANTHER" id="PTHR42895">
    <property type="entry name" value="IRON-SULFUR CLUSTER-BINDING PROTEIN-RELATED"/>
    <property type="match status" value="1"/>
</dbReference>
<dbReference type="InterPro" id="IPR043129">
    <property type="entry name" value="ATPase_NBD"/>
</dbReference>
<dbReference type="EMBL" id="PFFQ01000008">
    <property type="protein sequence ID" value="PIW18860.1"/>
    <property type="molecule type" value="Genomic_DNA"/>
</dbReference>
<sequence>MRFCEYARKKLSSFRKRKPQIRQARKIVFQIHLHWDDQHSSYPFEAGKSLFSLFETAGIEILSDCGGTGTCGLCLVQILAGELPAPNPIERKHLTKTQLAQNIRLACQLSPKQEVSLRILSRRAPVAWRNLKPREVPDFQPNAKALEHWARGTQKPQRLGVAIDLGTTHLCLSLWDLSKGQRLAGRVGLNPQFTFGSDIMTRLAAASTEQTAKAISRITRAAIAEGLKQLVKKANCKLYQIEQLLIVGNTAMLVLLSGRKANQLLDPNYWAQFLDCQPLNTHAWAKNWGLAEGCIIELLPPLAGFVGSDLLAGLLATQLDGQTGGALLVDFGTNSEIALWDGKSLWVTSAAGGPAFEGSGISCGMPAGAGAAWRAEIKAGEKEFSLEVIGKGELKGISGSALVDIIAGLVKTGRLRANGLFHADLAQTGLKLAEKPREIILQKRDIDLFQRAKAAVGAGIVTLLQKSGLQKSALEQIYISGAFGSFLQVESAQQIGLIPELDPGKVKLCGNTALGGCEQQLFAANRQEKAKALKQKIRYFNLAQHPEFESLFFENLFLRPMKWPEGERNEF</sequence>
<proteinExistence type="predicted"/>
<dbReference type="Gene3D" id="3.30.420.480">
    <property type="entry name" value="Domain of unknown function (DUF4445)"/>
    <property type="match status" value="1"/>
</dbReference>
<name>A0A2M7G9P7_9BACT</name>
<dbReference type="Pfam" id="PF14574">
    <property type="entry name" value="RACo_C_ter"/>
    <property type="match status" value="1"/>
</dbReference>
<dbReference type="SUPFAM" id="SSF54292">
    <property type="entry name" value="2Fe-2S ferredoxin-like"/>
    <property type="match status" value="1"/>
</dbReference>
<dbReference type="InterPro" id="IPR052911">
    <property type="entry name" value="Corrinoid_activation_enz"/>
</dbReference>
<dbReference type="InterPro" id="IPR036010">
    <property type="entry name" value="2Fe-2S_ferredoxin-like_sf"/>
</dbReference>
<evidence type="ECO:0000259" key="1">
    <source>
        <dbReference type="PROSITE" id="PS51085"/>
    </source>
</evidence>
<feature type="domain" description="2Fe-2S ferredoxin-type" evidence="1">
    <location>
        <begin position="29"/>
        <end position="123"/>
    </location>
</feature>